<feature type="coiled-coil region" evidence="1">
    <location>
        <begin position="21"/>
        <end position="48"/>
    </location>
</feature>
<name>A0A8B5VYP7_ENTAV</name>
<sequence length="76" mass="8763">MKKQQNEHVMSLAEYSGEECAESIKELYAQAMTANQEERKEIANCLREEADKQIKDTVRITLIKIAEQIESMEVSE</sequence>
<gene>
    <name evidence="2" type="ORF">AUF17_00775</name>
</gene>
<accession>A0A8B5VYP7</accession>
<evidence type="ECO:0008006" key="4">
    <source>
        <dbReference type="Google" id="ProtNLM"/>
    </source>
</evidence>
<protein>
    <recommendedName>
        <fullName evidence="4">Phage protein</fullName>
    </recommendedName>
</protein>
<organism evidence="2 3">
    <name type="scientific">Enterococcus avium</name>
    <name type="common">Streptococcus avium</name>
    <dbReference type="NCBI Taxonomy" id="33945"/>
    <lineage>
        <taxon>Bacteria</taxon>
        <taxon>Bacillati</taxon>
        <taxon>Bacillota</taxon>
        <taxon>Bacilli</taxon>
        <taxon>Lactobacillales</taxon>
        <taxon>Enterococcaceae</taxon>
        <taxon>Enterococcus</taxon>
    </lineage>
</organism>
<evidence type="ECO:0000313" key="3">
    <source>
        <dbReference type="Proteomes" id="UP000316316"/>
    </source>
</evidence>
<keyword evidence="1" id="KW-0175">Coiled coil</keyword>
<evidence type="ECO:0000256" key="1">
    <source>
        <dbReference type="SAM" id="Coils"/>
    </source>
</evidence>
<comment type="caution">
    <text evidence="2">The sequence shown here is derived from an EMBL/GenBank/DDBJ whole genome shotgun (WGS) entry which is preliminary data.</text>
</comment>
<reference evidence="2 3" key="1">
    <citation type="submission" date="2017-10" db="EMBL/GenBank/DDBJ databases">
        <title>FDA dAtabase for Regulatory Grade micrObial Sequences (FDA-ARGOS): Supporting development and validation of Infectious Disease Dx tests.</title>
        <authorList>
            <person name="Campos J."/>
            <person name="Goldberg B."/>
            <person name="Tallon L.J."/>
            <person name="Sadzewicz L."/>
            <person name="Sengamalay N."/>
            <person name="Ott S."/>
            <person name="Godinez A."/>
            <person name="Nagaraj S."/>
            <person name="Vyas G."/>
            <person name="Aluvathingal J."/>
            <person name="Nadendla S."/>
            <person name="Geyer C."/>
            <person name="Nandy P."/>
            <person name="Hobson J."/>
            <person name="Sichtig H."/>
        </authorList>
    </citation>
    <scope>NUCLEOTIDE SEQUENCE [LARGE SCALE GENOMIC DNA]</scope>
    <source>
        <strain evidence="2 3">FDAARGOS_185</strain>
    </source>
</reference>
<dbReference type="RefSeq" id="WP_010742880.1">
    <property type="nucleotide sequence ID" value="NZ_JAOUSU010000013.1"/>
</dbReference>
<evidence type="ECO:0000313" key="2">
    <source>
        <dbReference type="EMBL" id="TRZ32692.1"/>
    </source>
</evidence>
<dbReference type="EMBL" id="PDXQ01000001">
    <property type="protein sequence ID" value="TRZ32692.1"/>
    <property type="molecule type" value="Genomic_DNA"/>
</dbReference>
<proteinExistence type="predicted"/>
<dbReference type="AlphaFoldDB" id="A0A8B5VYP7"/>
<dbReference type="Proteomes" id="UP000316316">
    <property type="component" value="Unassembled WGS sequence"/>
</dbReference>